<evidence type="ECO:0000313" key="4">
    <source>
        <dbReference type="EMBL" id="MEZ0474571.1"/>
    </source>
</evidence>
<evidence type="ECO:0000256" key="1">
    <source>
        <dbReference type="ARBA" id="ARBA00023015"/>
    </source>
</evidence>
<dbReference type="SMART" id="SM00342">
    <property type="entry name" value="HTH_ARAC"/>
    <property type="match status" value="1"/>
</dbReference>
<dbReference type="InterPro" id="IPR009057">
    <property type="entry name" value="Homeodomain-like_sf"/>
</dbReference>
<evidence type="ECO:0000256" key="2">
    <source>
        <dbReference type="ARBA" id="ARBA00023163"/>
    </source>
</evidence>
<dbReference type="PROSITE" id="PS01124">
    <property type="entry name" value="HTH_ARAC_FAMILY_2"/>
    <property type="match status" value="1"/>
</dbReference>
<organism evidence="4 5">
    <name type="scientific">Luteimonas salinilitoris</name>
    <dbReference type="NCBI Taxonomy" id="3237697"/>
    <lineage>
        <taxon>Bacteria</taxon>
        <taxon>Pseudomonadati</taxon>
        <taxon>Pseudomonadota</taxon>
        <taxon>Gammaproteobacteria</taxon>
        <taxon>Lysobacterales</taxon>
        <taxon>Lysobacteraceae</taxon>
        <taxon>Luteimonas</taxon>
    </lineage>
</organism>
<keyword evidence="2" id="KW-0804">Transcription</keyword>
<comment type="caution">
    <text evidence="4">The sequence shown here is derived from an EMBL/GenBank/DDBJ whole genome shotgun (WGS) entry which is preliminary data.</text>
</comment>
<dbReference type="Pfam" id="PF12833">
    <property type="entry name" value="HTH_18"/>
    <property type="match status" value="1"/>
</dbReference>
<protein>
    <submittedName>
        <fullName evidence="4">AraC family transcriptional regulator N-terminal domain-containing protein</fullName>
    </submittedName>
</protein>
<dbReference type="EMBL" id="JBFWIC010000008">
    <property type="protein sequence ID" value="MEZ0474571.1"/>
    <property type="molecule type" value="Genomic_DNA"/>
</dbReference>
<evidence type="ECO:0000313" key="5">
    <source>
        <dbReference type="Proteomes" id="UP001566331"/>
    </source>
</evidence>
<dbReference type="InterPro" id="IPR018060">
    <property type="entry name" value="HTH_AraC"/>
</dbReference>
<dbReference type="InterPro" id="IPR009594">
    <property type="entry name" value="Tscrpt_reg_HTH_AraC_N"/>
</dbReference>
<dbReference type="RefSeq" id="WP_370563893.1">
    <property type="nucleotide sequence ID" value="NZ_JBFWIB010000005.1"/>
</dbReference>
<feature type="domain" description="HTH araC/xylS-type" evidence="3">
    <location>
        <begin position="192"/>
        <end position="290"/>
    </location>
</feature>
<keyword evidence="5" id="KW-1185">Reference proteome</keyword>
<dbReference type="Pfam" id="PF06719">
    <property type="entry name" value="AraC_N"/>
    <property type="match status" value="1"/>
</dbReference>
<dbReference type="Proteomes" id="UP001566331">
    <property type="component" value="Unassembled WGS sequence"/>
</dbReference>
<dbReference type="Gene3D" id="1.10.10.60">
    <property type="entry name" value="Homeodomain-like"/>
    <property type="match status" value="1"/>
</dbReference>
<reference evidence="4 5" key="1">
    <citation type="submission" date="2024-07" db="EMBL/GenBank/DDBJ databases">
        <title>Luteimonas salilacus sp. nov., isolated from the shore soil of Salt Lake in Tibet of China.</title>
        <authorList>
            <person name="Zhang X."/>
            <person name="Li A."/>
        </authorList>
    </citation>
    <scope>NUCLEOTIDE SEQUENCE [LARGE SCALE GENOMIC DNA]</scope>
    <source>
        <strain evidence="4 5">B3-2-R+30</strain>
    </source>
</reference>
<keyword evidence="1" id="KW-0805">Transcription regulation</keyword>
<dbReference type="SUPFAM" id="SSF46689">
    <property type="entry name" value="Homeodomain-like"/>
    <property type="match status" value="2"/>
</dbReference>
<gene>
    <name evidence="4" type="ORF">AB6713_08055</name>
</gene>
<sequence length="294" mass="32206">MEALKQAVLRYADAHADADGIARTPVPGLRMMRVRAPTGPMRSVYRPLVCLILQGAKQMTVGGERRLFRAGQSAMVGVDVPVIGQIVEAGRDAPYLAVAIELDMAILHDVALRTSAGPPPGHAGTARVFADDLDDTIVSCAARLMRLLEHPGAEPIVRPAVLQELHYWLLASRHGHELRRLSLPNGQARRIAAAVELVRQEFRQPLPVERLAAVASMSPSAFRRHFKATTSLAPLQLQKQLRLIEARRLMMTQGWTASRAAAEVGYVSVPQFTREYRRMFGAPPRRDAIAAAVA</sequence>
<dbReference type="PANTHER" id="PTHR43436:SF1">
    <property type="entry name" value="TRANSCRIPTIONAL REGULATORY PROTEIN"/>
    <property type="match status" value="1"/>
</dbReference>
<proteinExistence type="predicted"/>
<name>A0ABV4HPA8_9GAMM</name>
<evidence type="ECO:0000259" key="3">
    <source>
        <dbReference type="PROSITE" id="PS01124"/>
    </source>
</evidence>
<dbReference type="PANTHER" id="PTHR43436">
    <property type="entry name" value="ARAC-FAMILY TRANSCRIPTIONAL REGULATOR"/>
    <property type="match status" value="1"/>
</dbReference>
<accession>A0ABV4HPA8</accession>